<reference evidence="10 12" key="1">
    <citation type="submission" date="2017-05" db="EMBL/GenBank/DDBJ databases">
        <title>Isolation of Rhodococcus sp. S2-17 biodegrading of BP-3.</title>
        <authorList>
            <person name="Lee Y."/>
            <person name="Kim K.H."/>
            <person name="Chun B.H."/>
            <person name="Jung H.S."/>
            <person name="Jeon C.O."/>
        </authorList>
    </citation>
    <scope>NUCLEOTIDE SEQUENCE [LARGE SCALE GENOMIC DNA]</scope>
    <source>
        <strain evidence="10 12">S2-17</strain>
    </source>
</reference>
<gene>
    <name evidence="8" type="primary">acpS</name>
    <name evidence="10" type="ORF">CBI38_10850</name>
    <name evidence="11" type="ORF">R4315_09425</name>
</gene>
<keyword evidence="8" id="KW-0963">Cytoplasm</keyword>
<dbReference type="NCBIfam" id="TIGR00556">
    <property type="entry name" value="pantethn_trn"/>
    <property type="match status" value="1"/>
</dbReference>
<dbReference type="GO" id="GO:0008897">
    <property type="term" value="F:holo-[acyl-carrier-protein] synthase activity"/>
    <property type="evidence" value="ECO:0007669"/>
    <property type="project" value="UniProtKB-UniRule"/>
</dbReference>
<feature type="binding site" evidence="8">
    <location>
        <position position="9"/>
    </location>
    <ligand>
        <name>Mg(2+)</name>
        <dbReference type="ChEBI" id="CHEBI:18420"/>
    </ligand>
</feature>
<evidence type="ECO:0000256" key="2">
    <source>
        <dbReference type="ARBA" id="ARBA00022679"/>
    </source>
</evidence>
<evidence type="ECO:0000256" key="7">
    <source>
        <dbReference type="ARBA" id="ARBA00023160"/>
    </source>
</evidence>
<dbReference type="InterPro" id="IPR008278">
    <property type="entry name" value="4-PPantetheinyl_Trfase_dom"/>
</dbReference>
<keyword evidence="2 8" id="KW-0808">Transferase</keyword>
<dbReference type="KEGG" id="roz:CBI38_10850"/>
<dbReference type="Gene3D" id="3.90.470.20">
    <property type="entry name" value="4'-phosphopantetheinyl transferase domain"/>
    <property type="match status" value="1"/>
</dbReference>
<feature type="binding site" evidence="8">
    <location>
        <position position="58"/>
    </location>
    <ligand>
        <name>Mg(2+)</name>
        <dbReference type="ChEBI" id="CHEBI:18420"/>
    </ligand>
</feature>
<evidence type="ECO:0000256" key="5">
    <source>
        <dbReference type="ARBA" id="ARBA00022842"/>
    </source>
</evidence>
<keyword evidence="7 8" id="KW-0275">Fatty acid biosynthesis</keyword>
<dbReference type="EMBL" id="CP021354">
    <property type="protein sequence ID" value="AWK72005.1"/>
    <property type="molecule type" value="Genomic_DNA"/>
</dbReference>
<organism evidence="10 12">
    <name type="scientific">Rhodococcus oxybenzonivorans</name>
    <dbReference type="NCBI Taxonomy" id="1990687"/>
    <lineage>
        <taxon>Bacteria</taxon>
        <taxon>Bacillati</taxon>
        <taxon>Actinomycetota</taxon>
        <taxon>Actinomycetes</taxon>
        <taxon>Mycobacteriales</taxon>
        <taxon>Nocardiaceae</taxon>
        <taxon>Rhodococcus</taxon>
    </lineage>
</organism>
<dbReference type="Proteomes" id="UP000245711">
    <property type="component" value="Chromosome"/>
</dbReference>
<comment type="subcellular location">
    <subcellularLocation>
        <location evidence="8">Cytoplasm</location>
    </subcellularLocation>
</comment>
<accession>A0A2S2BTP1</accession>
<dbReference type="NCBIfam" id="NF000831">
    <property type="entry name" value="PRK00070.3-1"/>
    <property type="match status" value="1"/>
</dbReference>
<evidence type="ECO:0000256" key="3">
    <source>
        <dbReference type="ARBA" id="ARBA00022723"/>
    </source>
</evidence>
<evidence type="ECO:0000256" key="8">
    <source>
        <dbReference type="HAMAP-Rule" id="MF_00101"/>
    </source>
</evidence>
<evidence type="ECO:0000313" key="11">
    <source>
        <dbReference type="EMBL" id="MDV7264762.1"/>
    </source>
</evidence>
<dbReference type="InterPro" id="IPR037143">
    <property type="entry name" value="4-PPantetheinyl_Trfase_dom_sf"/>
</dbReference>
<comment type="function">
    <text evidence="8">Transfers the 4'-phosphopantetheine moiety from coenzyme A to a Ser of acyl-carrier-protein.</text>
</comment>
<sequence length="130" mass="14084">MGVLGIGFDLVTVSEFAEQLDRPGTAMLDNFTPGERRDAVTRSSDPARHFAARWAAKEAVIKAWSTANFASPPVLPEMIHHLIEVVTDAWGRPSIRLRGDVAEHLTDVKIHISLTHDGDTAGAFAVIEAA</sequence>
<keyword evidence="12" id="KW-1185">Reference proteome</keyword>
<proteinExistence type="inferred from homology"/>
<dbReference type="EC" id="2.7.8.7" evidence="8"/>
<evidence type="ECO:0000256" key="1">
    <source>
        <dbReference type="ARBA" id="ARBA00022516"/>
    </source>
</evidence>
<comment type="similarity">
    <text evidence="8">Belongs to the P-Pant transferase superfamily. AcpS family.</text>
</comment>
<dbReference type="AlphaFoldDB" id="A0A2S2BTP1"/>
<dbReference type="SUPFAM" id="SSF56214">
    <property type="entry name" value="4'-phosphopantetheinyl transferase"/>
    <property type="match status" value="1"/>
</dbReference>
<evidence type="ECO:0000313" key="12">
    <source>
        <dbReference type="Proteomes" id="UP000245711"/>
    </source>
</evidence>
<dbReference type="GO" id="GO:0005737">
    <property type="term" value="C:cytoplasm"/>
    <property type="evidence" value="ECO:0007669"/>
    <property type="project" value="UniProtKB-SubCell"/>
</dbReference>
<name>A0A2S2BTP1_9NOCA</name>
<keyword evidence="1 8" id="KW-0444">Lipid biosynthesis</keyword>
<keyword evidence="3 8" id="KW-0479">Metal-binding</keyword>
<dbReference type="Proteomes" id="UP001185863">
    <property type="component" value="Unassembled WGS sequence"/>
</dbReference>
<dbReference type="OrthoDB" id="517356at2"/>
<keyword evidence="6 8" id="KW-0443">Lipid metabolism</keyword>
<comment type="catalytic activity">
    <reaction evidence="8">
        <text>apo-[ACP] + CoA = holo-[ACP] + adenosine 3',5'-bisphosphate + H(+)</text>
        <dbReference type="Rhea" id="RHEA:12068"/>
        <dbReference type="Rhea" id="RHEA-COMP:9685"/>
        <dbReference type="Rhea" id="RHEA-COMP:9690"/>
        <dbReference type="ChEBI" id="CHEBI:15378"/>
        <dbReference type="ChEBI" id="CHEBI:29999"/>
        <dbReference type="ChEBI" id="CHEBI:57287"/>
        <dbReference type="ChEBI" id="CHEBI:58343"/>
        <dbReference type="ChEBI" id="CHEBI:64479"/>
        <dbReference type="EC" id="2.7.8.7"/>
    </reaction>
</comment>
<keyword evidence="5 8" id="KW-0460">Magnesium</keyword>
<dbReference type="InterPro" id="IPR002582">
    <property type="entry name" value="ACPS"/>
</dbReference>
<dbReference type="GO" id="GO:0000287">
    <property type="term" value="F:magnesium ion binding"/>
    <property type="evidence" value="ECO:0007669"/>
    <property type="project" value="UniProtKB-UniRule"/>
</dbReference>
<evidence type="ECO:0000256" key="4">
    <source>
        <dbReference type="ARBA" id="ARBA00022832"/>
    </source>
</evidence>
<dbReference type="HAMAP" id="MF_00101">
    <property type="entry name" value="AcpS"/>
    <property type="match status" value="1"/>
</dbReference>
<dbReference type="GO" id="GO:0006633">
    <property type="term" value="P:fatty acid biosynthetic process"/>
    <property type="evidence" value="ECO:0007669"/>
    <property type="project" value="UniProtKB-UniRule"/>
</dbReference>
<dbReference type="InterPro" id="IPR004568">
    <property type="entry name" value="Ppantetheine-prot_Trfase_dom"/>
</dbReference>
<dbReference type="Pfam" id="PF01648">
    <property type="entry name" value="ACPS"/>
    <property type="match status" value="1"/>
</dbReference>
<feature type="domain" description="4'-phosphopantetheinyl transferase" evidence="9">
    <location>
        <begin position="5"/>
        <end position="104"/>
    </location>
</feature>
<evidence type="ECO:0000256" key="6">
    <source>
        <dbReference type="ARBA" id="ARBA00023098"/>
    </source>
</evidence>
<dbReference type="EMBL" id="JAWLUP010000015">
    <property type="protein sequence ID" value="MDV7264762.1"/>
    <property type="molecule type" value="Genomic_DNA"/>
</dbReference>
<evidence type="ECO:0000313" key="10">
    <source>
        <dbReference type="EMBL" id="AWK72005.1"/>
    </source>
</evidence>
<comment type="cofactor">
    <cofactor evidence="8">
        <name>Mg(2+)</name>
        <dbReference type="ChEBI" id="CHEBI:18420"/>
    </cofactor>
</comment>
<reference evidence="11" key="2">
    <citation type="submission" date="2023-10" db="EMBL/GenBank/DDBJ databases">
        <title>Development of a sustainable strategy for remediation of hydrocarbon-contaminated territories based on the waste exchange concept.</title>
        <authorList>
            <person name="Krivoruchko A."/>
        </authorList>
    </citation>
    <scope>NUCLEOTIDE SEQUENCE</scope>
    <source>
        <strain evidence="11">IEGM 68</strain>
    </source>
</reference>
<keyword evidence="4 8" id="KW-0276">Fatty acid metabolism</keyword>
<evidence type="ECO:0000259" key="9">
    <source>
        <dbReference type="Pfam" id="PF01648"/>
    </source>
</evidence>
<dbReference type="RefSeq" id="WP_109328781.1">
    <property type="nucleotide sequence ID" value="NZ_CP021354.1"/>
</dbReference>
<protein>
    <recommendedName>
        <fullName evidence="8">Holo-[acyl-carrier-protein] synthase</fullName>
        <shortName evidence="8">Holo-ACP synthase</shortName>
        <ecNumber evidence="8">2.7.8.7</ecNumber>
    </recommendedName>
    <alternativeName>
        <fullName evidence="8">4'-phosphopantetheinyl transferase AcpS</fullName>
    </alternativeName>
</protein>